<accession>A0ABV6M2R4</accession>
<dbReference type="RefSeq" id="WP_377251281.1">
    <property type="nucleotide sequence ID" value="NZ_JBHLUH010000021.1"/>
</dbReference>
<protein>
    <submittedName>
        <fullName evidence="2">Uncharacterized protein</fullName>
    </submittedName>
</protein>
<gene>
    <name evidence="2" type="ORF">ACFFIA_14150</name>
</gene>
<dbReference type="Proteomes" id="UP001589867">
    <property type="component" value="Unassembled WGS sequence"/>
</dbReference>
<organism evidence="2 3">
    <name type="scientific">Phytohabitans kaempferiae</name>
    <dbReference type="NCBI Taxonomy" id="1620943"/>
    <lineage>
        <taxon>Bacteria</taxon>
        <taxon>Bacillati</taxon>
        <taxon>Actinomycetota</taxon>
        <taxon>Actinomycetes</taxon>
        <taxon>Micromonosporales</taxon>
        <taxon>Micromonosporaceae</taxon>
    </lineage>
</organism>
<reference evidence="2 3" key="1">
    <citation type="submission" date="2024-09" db="EMBL/GenBank/DDBJ databases">
        <authorList>
            <person name="Sun Q."/>
            <person name="Mori K."/>
        </authorList>
    </citation>
    <scope>NUCLEOTIDE SEQUENCE [LARGE SCALE GENOMIC DNA]</scope>
    <source>
        <strain evidence="2 3">TBRC 3947</strain>
    </source>
</reference>
<comment type="caution">
    <text evidence="2">The sequence shown here is derived from an EMBL/GenBank/DDBJ whole genome shotgun (WGS) entry which is preliminary data.</text>
</comment>
<dbReference type="EMBL" id="JBHLUH010000021">
    <property type="protein sequence ID" value="MFC0528804.1"/>
    <property type="molecule type" value="Genomic_DNA"/>
</dbReference>
<evidence type="ECO:0000313" key="3">
    <source>
        <dbReference type="Proteomes" id="UP001589867"/>
    </source>
</evidence>
<keyword evidence="3" id="KW-1185">Reference proteome</keyword>
<evidence type="ECO:0000313" key="2">
    <source>
        <dbReference type="EMBL" id="MFC0528804.1"/>
    </source>
</evidence>
<name>A0ABV6M2R4_9ACTN</name>
<proteinExistence type="predicted"/>
<evidence type="ECO:0000256" key="1">
    <source>
        <dbReference type="SAM" id="MobiDB-lite"/>
    </source>
</evidence>
<feature type="region of interest" description="Disordered" evidence="1">
    <location>
        <begin position="1"/>
        <end position="20"/>
    </location>
</feature>
<sequence length="51" mass="5168">MIAVPLGPEGGAGQHPSVEGVIGPETVADLKGRTLLVDTFTEHFDAPVAVA</sequence>